<gene>
    <name evidence="3 6" type="primary">rsgA</name>
    <name evidence="6" type="ORF">IAA62_04105</name>
</gene>
<dbReference type="GO" id="GO:0005737">
    <property type="term" value="C:cytoplasm"/>
    <property type="evidence" value="ECO:0007669"/>
    <property type="project" value="UniProtKB-SubCell"/>
</dbReference>
<protein>
    <recommendedName>
        <fullName evidence="3">Small ribosomal subunit biogenesis GTPase RsgA</fullName>
        <ecNumber evidence="3">3.6.1.-</ecNumber>
    </recommendedName>
</protein>
<feature type="binding site" evidence="3">
    <location>
        <position position="251"/>
    </location>
    <ligand>
        <name>Zn(2+)</name>
        <dbReference type="ChEBI" id="CHEBI:29105"/>
    </ligand>
</feature>
<keyword evidence="3" id="KW-0378">Hydrolase</keyword>
<name>A0A9D1NF45_9FIRM</name>
<feature type="binding site" evidence="3">
    <location>
        <position position="245"/>
    </location>
    <ligand>
        <name>Zn(2+)</name>
        <dbReference type="ChEBI" id="CHEBI:29105"/>
    </ligand>
</feature>
<sequence length="286" mass="32247">MENGLVIKKLADKFWVKVGSSTLVCSPKGKLKESGIYVGDRVKVDVNEQQITSVEDRKTLLIRPPLANIDQIIIVIAPLPKPDFNIVDKLILFALSYGIKPILCINKIDIADHKFINEVFSAYKDVLEIIKTSAKNGNVSELKNVLIGKISSFAGQSAVGKSALTKQILPDAKVDIGELSKIERGKHTTRHSELFEINNSTFLADTSGFTSLDERLLPISYFELPLYYPDFLKYLENCKYRSCSHTKEEHCAVKEAVKVGELDLARYNRYVVIYENLKKEWQKNHG</sequence>
<keyword evidence="1 3" id="KW-0547">Nucleotide-binding</keyword>
<comment type="similarity">
    <text evidence="3">Belongs to the TRAFAC class YlqF/YawG GTPase family. RsgA subfamily.</text>
</comment>
<feature type="binding site" evidence="3">
    <location>
        <begin position="106"/>
        <end position="109"/>
    </location>
    <ligand>
        <name>GTP</name>
        <dbReference type="ChEBI" id="CHEBI:37565"/>
    </ligand>
</feature>
<dbReference type="InterPro" id="IPR012340">
    <property type="entry name" value="NA-bd_OB-fold"/>
</dbReference>
<dbReference type="Pfam" id="PF03193">
    <property type="entry name" value="RsgA_GTPase"/>
    <property type="match status" value="1"/>
</dbReference>
<dbReference type="GO" id="GO:0005525">
    <property type="term" value="F:GTP binding"/>
    <property type="evidence" value="ECO:0007669"/>
    <property type="project" value="UniProtKB-UniRule"/>
</dbReference>
<dbReference type="HAMAP" id="MF_01820">
    <property type="entry name" value="GTPase_RsgA"/>
    <property type="match status" value="1"/>
</dbReference>
<comment type="caution">
    <text evidence="3">Lacks conserved residue(s) required for the propagation of feature annotation.</text>
</comment>
<keyword evidence="3" id="KW-0479">Metal-binding</keyword>
<evidence type="ECO:0000313" key="6">
    <source>
        <dbReference type="EMBL" id="HIV01716.1"/>
    </source>
</evidence>
<dbReference type="InterPro" id="IPR030378">
    <property type="entry name" value="G_CP_dom"/>
</dbReference>
<evidence type="ECO:0000256" key="2">
    <source>
        <dbReference type="ARBA" id="ARBA00023134"/>
    </source>
</evidence>
<dbReference type="PANTHER" id="PTHR32120:SF11">
    <property type="entry name" value="SMALL RIBOSOMAL SUBUNIT BIOGENESIS GTPASE RSGA 1, MITOCHONDRIAL-RELATED"/>
    <property type="match status" value="1"/>
</dbReference>
<dbReference type="Gene3D" id="1.10.40.50">
    <property type="entry name" value="Probable gtpase engc, domain 3"/>
    <property type="match status" value="1"/>
</dbReference>
<keyword evidence="3" id="KW-0699">rRNA-binding</keyword>
<evidence type="ECO:0000313" key="7">
    <source>
        <dbReference type="Proteomes" id="UP000886861"/>
    </source>
</evidence>
<dbReference type="InterPro" id="IPR004881">
    <property type="entry name" value="Ribosome_biogen_GTPase_RsgA"/>
</dbReference>
<dbReference type="GO" id="GO:0042274">
    <property type="term" value="P:ribosomal small subunit biogenesis"/>
    <property type="evidence" value="ECO:0007669"/>
    <property type="project" value="UniProtKB-UniRule"/>
</dbReference>
<dbReference type="Gene3D" id="2.40.50.140">
    <property type="entry name" value="Nucleic acid-binding proteins"/>
    <property type="match status" value="1"/>
</dbReference>
<keyword evidence="3" id="KW-0963">Cytoplasm</keyword>
<dbReference type="SUPFAM" id="SSF52540">
    <property type="entry name" value="P-loop containing nucleoside triphosphate hydrolases"/>
    <property type="match status" value="1"/>
</dbReference>
<feature type="binding site" evidence="3">
    <location>
        <position position="238"/>
    </location>
    <ligand>
        <name>Zn(2+)</name>
        <dbReference type="ChEBI" id="CHEBI:29105"/>
    </ligand>
</feature>
<dbReference type="PROSITE" id="PS51721">
    <property type="entry name" value="G_CP"/>
    <property type="match status" value="1"/>
</dbReference>
<comment type="cofactor">
    <cofactor evidence="3">
        <name>Zn(2+)</name>
        <dbReference type="ChEBI" id="CHEBI:29105"/>
    </cofactor>
    <text evidence="3">Binds 1 zinc ion per subunit.</text>
</comment>
<reference evidence="6" key="2">
    <citation type="journal article" date="2021" name="PeerJ">
        <title>Extensive microbial diversity within the chicken gut microbiome revealed by metagenomics and culture.</title>
        <authorList>
            <person name="Gilroy R."/>
            <person name="Ravi A."/>
            <person name="Getino M."/>
            <person name="Pursley I."/>
            <person name="Horton D.L."/>
            <person name="Alikhan N.F."/>
            <person name="Baker D."/>
            <person name="Gharbi K."/>
            <person name="Hall N."/>
            <person name="Watson M."/>
            <person name="Adriaenssens E.M."/>
            <person name="Foster-Nyarko E."/>
            <person name="Jarju S."/>
            <person name="Secka A."/>
            <person name="Antonio M."/>
            <person name="Oren A."/>
            <person name="Chaudhuri R.R."/>
            <person name="La Ragione R."/>
            <person name="Hildebrand F."/>
            <person name="Pallen M.J."/>
        </authorList>
    </citation>
    <scope>NUCLEOTIDE SEQUENCE</scope>
    <source>
        <strain evidence="6">CHK186-9395</strain>
    </source>
</reference>
<evidence type="ECO:0000256" key="1">
    <source>
        <dbReference type="ARBA" id="ARBA00022741"/>
    </source>
</evidence>
<evidence type="ECO:0000259" key="5">
    <source>
        <dbReference type="PROSITE" id="PS51721"/>
    </source>
</evidence>
<dbReference type="NCBIfam" id="TIGR00157">
    <property type="entry name" value="ribosome small subunit-dependent GTPase A"/>
    <property type="match status" value="1"/>
</dbReference>
<reference evidence="6" key="1">
    <citation type="submission" date="2020-10" db="EMBL/GenBank/DDBJ databases">
        <authorList>
            <person name="Gilroy R."/>
        </authorList>
    </citation>
    <scope>NUCLEOTIDE SEQUENCE</scope>
    <source>
        <strain evidence="6">CHK186-9395</strain>
    </source>
</reference>
<feature type="binding site" evidence="3">
    <location>
        <position position="243"/>
    </location>
    <ligand>
        <name>Zn(2+)</name>
        <dbReference type="ChEBI" id="CHEBI:29105"/>
    </ligand>
</feature>
<keyword evidence="3" id="KW-0694">RNA-binding</keyword>
<evidence type="ECO:0000259" key="4">
    <source>
        <dbReference type="PROSITE" id="PS50936"/>
    </source>
</evidence>
<dbReference type="AlphaFoldDB" id="A0A9D1NF45"/>
<dbReference type="Gene3D" id="3.40.50.300">
    <property type="entry name" value="P-loop containing nucleotide triphosphate hydrolases"/>
    <property type="match status" value="1"/>
</dbReference>
<dbReference type="EC" id="3.6.1.-" evidence="3"/>
<comment type="subunit">
    <text evidence="3">Monomer. Associates with 30S ribosomal subunit, binds 16S rRNA.</text>
</comment>
<dbReference type="Proteomes" id="UP000886861">
    <property type="component" value="Unassembled WGS sequence"/>
</dbReference>
<dbReference type="CDD" id="cd01854">
    <property type="entry name" value="YjeQ_EngC"/>
    <property type="match status" value="1"/>
</dbReference>
<dbReference type="GO" id="GO:0003924">
    <property type="term" value="F:GTPase activity"/>
    <property type="evidence" value="ECO:0007669"/>
    <property type="project" value="UniProtKB-UniRule"/>
</dbReference>
<dbReference type="GO" id="GO:0046872">
    <property type="term" value="F:metal ion binding"/>
    <property type="evidence" value="ECO:0007669"/>
    <property type="project" value="UniProtKB-KW"/>
</dbReference>
<dbReference type="PANTHER" id="PTHR32120">
    <property type="entry name" value="SMALL RIBOSOMAL SUBUNIT BIOGENESIS GTPASE RSGA"/>
    <property type="match status" value="1"/>
</dbReference>
<accession>A0A9D1NF45</accession>
<keyword evidence="3" id="KW-0690">Ribosome biogenesis</keyword>
<evidence type="ECO:0000256" key="3">
    <source>
        <dbReference type="HAMAP-Rule" id="MF_01820"/>
    </source>
</evidence>
<feature type="domain" description="EngC GTPase" evidence="4">
    <location>
        <begin position="67"/>
        <end position="210"/>
    </location>
</feature>
<comment type="subcellular location">
    <subcellularLocation>
        <location evidence="3">Cytoplasm</location>
    </subcellularLocation>
</comment>
<comment type="function">
    <text evidence="3">One of several proteins that assist in the late maturation steps of the functional core of the 30S ribosomal subunit. Helps release RbfA from mature subunits. May play a role in the assembly of ribosomal proteins into the subunit. Circularly permuted GTPase that catalyzes slow GTP hydrolysis, GTPase activity is stimulated by the 30S ribosomal subunit.</text>
</comment>
<dbReference type="PROSITE" id="PS50936">
    <property type="entry name" value="ENGC_GTPASE"/>
    <property type="match status" value="1"/>
</dbReference>
<dbReference type="InterPro" id="IPR010914">
    <property type="entry name" value="RsgA_GTPase_dom"/>
</dbReference>
<dbReference type="InterPro" id="IPR027417">
    <property type="entry name" value="P-loop_NTPase"/>
</dbReference>
<dbReference type="GO" id="GO:0019843">
    <property type="term" value="F:rRNA binding"/>
    <property type="evidence" value="ECO:0007669"/>
    <property type="project" value="UniProtKB-KW"/>
</dbReference>
<comment type="caution">
    <text evidence="6">The sequence shown here is derived from an EMBL/GenBank/DDBJ whole genome shotgun (WGS) entry which is preliminary data.</text>
</comment>
<proteinExistence type="inferred from homology"/>
<organism evidence="6 7">
    <name type="scientific">Candidatus Caccopulliclostridium gallistercoris</name>
    <dbReference type="NCBI Taxonomy" id="2840719"/>
    <lineage>
        <taxon>Bacteria</taxon>
        <taxon>Bacillati</taxon>
        <taxon>Bacillota</taxon>
        <taxon>Clostridia</taxon>
        <taxon>Candidatus Caccopulliclostridium</taxon>
    </lineage>
</organism>
<dbReference type="EMBL" id="DVOJ01000014">
    <property type="protein sequence ID" value="HIV01716.1"/>
    <property type="molecule type" value="Genomic_DNA"/>
</dbReference>
<keyword evidence="3" id="KW-0862">Zinc</keyword>
<feature type="domain" description="CP-type G" evidence="5">
    <location>
        <begin position="58"/>
        <end position="212"/>
    </location>
</feature>
<keyword evidence="2 3" id="KW-0342">GTP-binding</keyword>